<accession>A0A6I6JUC2</accession>
<dbReference type="InterPro" id="IPR034122">
    <property type="entry name" value="Retropepsin-like_bacterial"/>
</dbReference>
<evidence type="ECO:0000259" key="1">
    <source>
        <dbReference type="SMART" id="SM00228"/>
    </source>
</evidence>
<dbReference type="CDD" id="cd05483">
    <property type="entry name" value="retropepsin_like_bacteria"/>
    <property type="match status" value="1"/>
</dbReference>
<proteinExistence type="predicted"/>
<dbReference type="Pfam" id="PF13650">
    <property type="entry name" value="Asp_protease_2"/>
    <property type="match status" value="1"/>
</dbReference>
<feature type="domain" description="PDZ" evidence="1">
    <location>
        <begin position="312"/>
        <end position="384"/>
    </location>
</feature>
<sequence length="398" mass="44709">MNRTVIVSLLVGYFLLFSQSCTQSWTKAIQKGKIQDGSFFEIIYSENENGLLIVPVEIDGEKYRFLFDTGAILSISEKVQKKLNFKTVSRGHIIDSDSHKTRVKYVQVDTLFIGKIPFFEQTAFVTDLDKNPVIACMNIDGIIGSNLMRHCSWAIDYQNNQIALFNDTINLLSNAGYQIPFRSDNQYSQLLQFEFGKAKLKNLKLDYGSNGSITLPRKGFEVLKQHEIVEKTAKVSGYSQSGISGKVSELKGELALADTIKAGDLKIPEVEIKTGKSGLLGTEVLSRFIVSIDFKTQTIFLEPVDDTFRDYSTFGFNVGYSDEKQMYVMQVVENSSAEKAGVTPGMQILKVDSLLFNSNSALCDFIQYNSLPKENITLELLDKSGKREKVDLRKTKIF</sequence>
<keyword evidence="3" id="KW-1185">Reference proteome</keyword>
<dbReference type="AlphaFoldDB" id="A0A6I6JUC2"/>
<protein>
    <recommendedName>
        <fullName evidence="1">PDZ domain-containing protein</fullName>
    </recommendedName>
</protein>
<dbReference type="InterPro" id="IPR036034">
    <property type="entry name" value="PDZ_sf"/>
</dbReference>
<dbReference type="InterPro" id="IPR021109">
    <property type="entry name" value="Peptidase_aspartic_dom_sf"/>
</dbReference>
<dbReference type="SUPFAM" id="SSF50156">
    <property type="entry name" value="PDZ domain-like"/>
    <property type="match status" value="1"/>
</dbReference>
<evidence type="ECO:0000313" key="2">
    <source>
        <dbReference type="EMBL" id="QGY46646.1"/>
    </source>
</evidence>
<dbReference type="SMART" id="SM00228">
    <property type="entry name" value="PDZ"/>
    <property type="match status" value="1"/>
</dbReference>
<organism evidence="2 3">
    <name type="scientific">Maribellus comscasis</name>
    <dbReference type="NCBI Taxonomy" id="2681766"/>
    <lineage>
        <taxon>Bacteria</taxon>
        <taxon>Pseudomonadati</taxon>
        <taxon>Bacteroidota</taxon>
        <taxon>Bacteroidia</taxon>
        <taxon>Marinilabiliales</taxon>
        <taxon>Prolixibacteraceae</taxon>
        <taxon>Maribellus</taxon>
    </lineage>
</organism>
<dbReference type="Gene3D" id="2.40.70.10">
    <property type="entry name" value="Acid Proteases"/>
    <property type="match status" value="1"/>
</dbReference>
<dbReference type="Proteomes" id="UP000428260">
    <property type="component" value="Chromosome"/>
</dbReference>
<dbReference type="PROSITE" id="PS51257">
    <property type="entry name" value="PROKAR_LIPOPROTEIN"/>
    <property type="match status" value="1"/>
</dbReference>
<reference evidence="2 3" key="1">
    <citation type="submission" date="2019-11" db="EMBL/GenBank/DDBJ databases">
        <authorList>
            <person name="Zheng R.K."/>
            <person name="Sun C.M."/>
        </authorList>
    </citation>
    <scope>NUCLEOTIDE SEQUENCE [LARGE SCALE GENOMIC DNA]</scope>
    <source>
        <strain evidence="2 3">WC007</strain>
    </source>
</reference>
<name>A0A6I6JUC2_9BACT</name>
<dbReference type="RefSeq" id="WP_158869774.1">
    <property type="nucleotide sequence ID" value="NZ_CP046401.1"/>
</dbReference>
<dbReference type="EMBL" id="CP046401">
    <property type="protein sequence ID" value="QGY46646.1"/>
    <property type="molecule type" value="Genomic_DNA"/>
</dbReference>
<dbReference type="Gene3D" id="2.30.42.10">
    <property type="match status" value="1"/>
</dbReference>
<evidence type="ECO:0000313" key="3">
    <source>
        <dbReference type="Proteomes" id="UP000428260"/>
    </source>
</evidence>
<dbReference type="SUPFAM" id="SSF50630">
    <property type="entry name" value="Acid proteases"/>
    <property type="match status" value="1"/>
</dbReference>
<dbReference type="InterPro" id="IPR001478">
    <property type="entry name" value="PDZ"/>
</dbReference>
<gene>
    <name evidence="2" type="ORF">GM418_24185</name>
</gene>
<dbReference type="KEGG" id="mcos:GM418_24185"/>